<evidence type="ECO:0000256" key="1">
    <source>
        <dbReference type="SAM" id="Phobius"/>
    </source>
</evidence>
<sequence length="74" mass="8197">MTFFIFVYIASILAQLVTVGIGSKALISSLLLLPCAAAGVALGHRLFFRINQQRFLLLTNGILIYTAMYMIMQN</sequence>
<protein>
    <submittedName>
        <fullName evidence="2">Uncharacterized protein</fullName>
    </submittedName>
</protein>
<organism evidence="2">
    <name type="scientific">bioreactor metagenome</name>
    <dbReference type="NCBI Taxonomy" id="1076179"/>
    <lineage>
        <taxon>unclassified sequences</taxon>
        <taxon>metagenomes</taxon>
        <taxon>ecological metagenomes</taxon>
    </lineage>
</organism>
<comment type="caution">
    <text evidence="2">The sequence shown here is derived from an EMBL/GenBank/DDBJ whole genome shotgun (WGS) entry which is preliminary data.</text>
</comment>
<keyword evidence="1" id="KW-0812">Transmembrane</keyword>
<accession>A0A645DZY6</accession>
<keyword evidence="1" id="KW-1133">Transmembrane helix</keyword>
<feature type="transmembrane region" description="Helical" evidence="1">
    <location>
        <begin position="29"/>
        <end position="48"/>
    </location>
</feature>
<feature type="transmembrane region" description="Helical" evidence="1">
    <location>
        <begin position="55"/>
        <end position="72"/>
    </location>
</feature>
<evidence type="ECO:0000313" key="2">
    <source>
        <dbReference type="EMBL" id="MPM94173.1"/>
    </source>
</evidence>
<dbReference type="AlphaFoldDB" id="A0A645DZY6"/>
<gene>
    <name evidence="2" type="ORF">SDC9_141318</name>
</gene>
<name>A0A645DZY6_9ZZZZ</name>
<dbReference type="EMBL" id="VSSQ01040851">
    <property type="protein sequence ID" value="MPM94173.1"/>
    <property type="molecule type" value="Genomic_DNA"/>
</dbReference>
<proteinExistence type="predicted"/>
<reference evidence="2" key="1">
    <citation type="submission" date="2019-08" db="EMBL/GenBank/DDBJ databases">
        <authorList>
            <person name="Kucharzyk K."/>
            <person name="Murdoch R.W."/>
            <person name="Higgins S."/>
            <person name="Loffler F."/>
        </authorList>
    </citation>
    <scope>NUCLEOTIDE SEQUENCE</scope>
</reference>
<keyword evidence="1" id="KW-0472">Membrane</keyword>